<dbReference type="OrthoDB" id="6428977at2759"/>
<dbReference type="Proteomes" id="UP000887116">
    <property type="component" value="Unassembled WGS sequence"/>
</dbReference>
<feature type="signal peptide" evidence="1">
    <location>
        <begin position="1"/>
        <end position="26"/>
    </location>
</feature>
<feature type="chain" id="PRO_5036457432" description="Secreted protein" evidence="1">
    <location>
        <begin position="27"/>
        <end position="82"/>
    </location>
</feature>
<evidence type="ECO:0000256" key="1">
    <source>
        <dbReference type="SAM" id="SignalP"/>
    </source>
</evidence>
<accession>A0A8X6KAU8</accession>
<evidence type="ECO:0000313" key="2">
    <source>
        <dbReference type="EMBL" id="GFQ70535.1"/>
    </source>
</evidence>
<name>A0A8X6KAU8_TRICU</name>
<keyword evidence="1" id="KW-0732">Signal</keyword>
<protein>
    <recommendedName>
        <fullName evidence="4">Secreted protein</fullName>
    </recommendedName>
</protein>
<keyword evidence="3" id="KW-1185">Reference proteome</keyword>
<reference evidence="2" key="1">
    <citation type="submission" date="2020-07" db="EMBL/GenBank/DDBJ databases">
        <title>Multicomponent nature underlies the extraordinary mechanical properties of spider dragline silk.</title>
        <authorList>
            <person name="Kono N."/>
            <person name="Nakamura H."/>
            <person name="Mori M."/>
            <person name="Yoshida Y."/>
            <person name="Ohtoshi R."/>
            <person name="Malay A.D."/>
            <person name="Moran D.A.P."/>
            <person name="Tomita M."/>
            <person name="Numata K."/>
            <person name="Arakawa K."/>
        </authorList>
    </citation>
    <scope>NUCLEOTIDE SEQUENCE</scope>
</reference>
<evidence type="ECO:0008006" key="4">
    <source>
        <dbReference type="Google" id="ProtNLM"/>
    </source>
</evidence>
<comment type="caution">
    <text evidence="2">The sequence shown here is derived from an EMBL/GenBank/DDBJ whole genome shotgun (WGS) entry which is preliminary data.</text>
</comment>
<sequence>MKFHKAMTRALCRLVDIPLFACGCCGNRAYQDVGSLCSMSMSLGPTPPSTSSESERDVNVLEIAVNLLSTQDAMMSALALNY</sequence>
<dbReference type="AlphaFoldDB" id="A0A8X6KAU8"/>
<gene>
    <name evidence="2" type="ORF">TNCT_93911</name>
</gene>
<dbReference type="EMBL" id="BMAO01010972">
    <property type="protein sequence ID" value="GFQ70535.1"/>
    <property type="molecule type" value="Genomic_DNA"/>
</dbReference>
<evidence type="ECO:0000313" key="3">
    <source>
        <dbReference type="Proteomes" id="UP000887116"/>
    </source>
</evidence>
<proteinExistence type="predicted"/>
<organism evidence="2 3">
    <name type="scientific">Trichonephila clavata</name>
    <name type="common">Joro spider</name>
    <name type="synonym">Nephila clavata</name>
    <dbReference type="NCBI Taxonomy" id="2740835"/>
    <lineage>
        <taxon>Eukaryota</taxon>
        <taxon>Metazoa</taxon>
        <taxon>Ecdysozoa</taxon>
        <taxon>Arthropoda</taxon>
        <taxon>Chelicerata</taxon>
        <taxon>Arachnida</taxon>
        <taxon>Araneae</taxon>
        <taxon>Araneomorphae</taxon>
        <taxon>Entelegynae</taxon>
        <taxon>Araneoidea</taxon>
        <taxon>Nephilidae</taxon>
        <taxon>Trichonephila</taxon>
    </lineage>
</organism>